<dbReference type="AlphaFoldDB" id="A0AA88DQK2"/>
<reference evidence="2" key="1">
    <citation type="submission" date="2023-07" db="EMBL/GenBank/DDBJ databases">
        <title>draft genome sequence of fig (Ficus carica).</title>
        <authorList>
            <person name="Takahashi T."/>
            <person name="Nishimura K."/>
        </authorList>
    </citation>
    <scope>NUCLEOTIDE SEQUENCE</scope>
</reference>
<accession>A0AA88DQK2</accession>
<name>A0AA88DQK2_FICCA</name>
<evidence type="ECO:0000256" key="1">
    <source>
        <dbReference type="SAM" id="MobiDB-lite"/>
    </source>
</evidence>
<proteinExistence type="predicted"/>
<comment type="caution">
    <text evidence="2">The sequence shown here is derived from an EMBL/GenBank/DDBJ whole genome shotgun (WGS) entry which is preliminary data.</text>
</comment>
<evidence type="ECO:0000313" key="2">
    <source>
        <dbReference type="EMBL" id="GMN59670.1"/>
    </source>
</evidence>
<protein>
    <submittedName>
        <fullName evidence="2">Uncharacterized protein</fullName>
    </submittedName>
</protein>
<feature type="compositionally biased region" description="Basic residues" evidence="1">
    <location>
        <begin position="28"/>
        <end position="37"/>
    </location>
</feature>
<sequence>MHPEITNTRTHRHDIPQSAAFRSVISSRAHHHRHVTRGNHISSPFRHAGHGHPRETTTTPFLVA</sequence>
<gene>
    <name evidence="2" type="ORF">TIFTF001_028768</name>
</gene>
<organism evidence="2 3">
    <name type="scientific">Ficus carica</name>
    <name type="common">Common fig</name>
    <dbReference type="NCBI Taxonomy" id="3494"/>
    <lineage>
        <taxon>Eukaryota</taxon>
        <taxon>Viridiplantae</taxon>
        <taxon>Streptophyta</taxon>
        <taxon>Embryophyta</taxon>
        <taxon>Tracheophyta</taxon>
        <taxon>Spermatophyta</taxon>
        <taxon>Magnoliopsida</taxon>
        <taxon>eudicotyledons</taxon>
        <taxon>Gunneridae</taxon>
        <taxon>Pentapetalae</taxon>
        <taxon>rosids</taxon>
        <taxon>fabids</taxon>
        <taxon>Rosales</taxon>
        <taxon>Moraceae</taxon>
        <taxon>Ficeae</taxon>
        <taxon>Ficus</taxon>
    </lineage>
</organism>
<feature type="region of interest" description="Disordered" evidence="1">
    <location>
        <begin position="28"/>
        <end position="64"/>
    </location>
</feature>
<dbReference type="EMBL" id="BTGU01000090">
    <property type="protein sequence ID" value="GMN59670.1"/>
    <property type="molecule type" value="Genomic_DNA"/>
</dbReference>
<evidence type="ECO:0000313" key="3">
    <source>
        <dbReference type="Proteomes" id="UP001187192"/>
    </source>
</evidence>
<keyword evidence="3" id="KW-1185">Reference proteome</keyword>
<dbReference type="Proteomes" id="UP001187192">
    <property type="component" value="Unassembled WGS sequence"/>
</dbReference>